<dbReference type="PANTHER" id="PTHR24020:SF20">
    <property type="entry name" value="PH DOMAIN-CONTAINING PROTEIN"/>
    <property type="match status" value="1"/>
</dbReference>
<dbReference type="AlphaFoldDB" id="A0A6S7J7R0"/>
<evidence type="ECO:0000313" key="1">
    <source>
        <dbReference type="EMBL" id="CAB4026081.1"/>
    </source>
</evidence>
<protein>
    <submittedName>
        <fullName evidence="1">Uncharacterized protein</fullName>
    </submittedName>
</protein>
<dbReference type="SUPFAM" id="SSF53300">
    <property type="entry name" value="vWA-like"/>
    <property type="match status" value="1"/>
</dbReference>
<dbReference type="InterPro" id="IPR002035">
    <property type="entry name" value="VWF_A"/>
</dbReference>
<dbReference type="PANTHER" id="PTHR24020">
    <property type="entry name" value="COLLAGEN ALPHA"/>
    <property type="match status" value="1"/>
</dbReference>
<comment type="caution">
    <text evidence="1">The sequence shown here is derived from an EMBL/GenBank/DDBJ whole genome shotgun (WGS) entry which is preliminary data.</text>
</comment>
<gene>
    <name evidence="1" type="ORF">PACLA_8A081873</name>
</gene>
<proteinExistence type="predicted"/>
<name>A0A6S7J7R0_PARCT</name>
<evidence type="ECO:0000313" key="2">
    <source>
        <dbReference type="Proteomes" id="UP001152795"/>
    </source>
</evidence>
<dbReference type="EMBL" id="CACRXK020014000">
    <property type="protein sequence ID" value="CAB4026081.1"/>
    <property type="molecule type" value="Genomic_DNA"/>
</dbReference>
<dbReference type="SMART" id="SM00327">
    <property type="entry name" value="VWA"/>
    <property type="match status" value="1"/>
</dbReference>
<reference evidence="1" key="1">
    <citation type="submission" date="2020-04" db="EMBL/GenBank/DDBJ databases">
        <authorList>
            <person name="Alioto T."/>
            <person name="Alioto T."/>
            <person name="Gomez Garrido J."/>
        </authorList>
    </citation>
    <scope>NUCLEOTIDE SEQUENCE</scope>
    <source>
        <strain evidence="1">A484AB</strain>
    </source>
</reference>
<dbReference type="Pfam" id="PF00092">
    <property type="entry name" value="VWA"/>
    <property type="match status" value="1"/>
</dbReference>
<dbReference type="InterPro" id="IPR050525">
    <property type="entry name" value="ECM_Assembly_Org"/>
</dbReference>
<accession>A0A6S7J7R0</accession>
<dbReference type="Proteomes" id="UP001152795">
    <property type="component" value="Unassembled WGS sequence"/>
</dbReference>
<dbReference type="OrthoDB" id="10256829at2759"/>
<dbReference type="PROSITE" id="PS50234">
    <property type="entry name" value="VWFA"/>
    <property type="match status" value="1"/>
</dbReference>
<sequence length="333" mass="36699">MIKAFPDQKLSGKDGTRFGLSTFSSSYKSHFYLSNYTNQSAYLSAISHVSYTGGGTYLGRALEEILTDQFTEERGLRPEVDGVPRVLIVLTDGKSQDAVSTPGKNVRDENIVVYAIGVGRYDLEQLQDIATSKSHVYTLSTFTELEKLISTLTAATCYEPRSASLNETIITNVAKDTYQYFSYKVKPSSNLEINVVDLSGSTIVYVSRTNPHPYEYNYDIVYDLSTQTNKIIVISPIIPVPNTKVKRSAGDKLTRQNYVSVTSNINSASASASFEIEGNECNPLNCTEGTNEMSTTEPPTTQLPTSSVRVVVATKFVVVSFAMLMMLFGIYDI</sequence>
<organism evidence="1 2">
    <name type="scientific">Paramuricea clavata</name>
    <name type="common">Red gorgonian</name>
    <name type="synonym">Violescent sea-whip</name>
    <dbReference type="NCBI Taxonomy" id="317549"/>
    <lineage>
        <taxon>Eukaryota</taxon>
        <taxon>Metazoa</taxon>
        <taxon>Cnidaria</taxon>
        <taxon>Anthozoa</taxon>
        <taxon>Octocorallia</taxon>
        <taxon>Malacalcyonacea</taxon>
        <taxon>Plexauridae</taxon>
        <taxon>Paramuricea</taxon>
    </lineage>
</organism>
<keyword evidence="2" id="KW-1185">Reference proteome</keyword>
<dbReference type="InterPro" id="IPR036465">
    <property type="entry name" value="vWFA_dom_sf"/>
</dbReference>
<dbReference type="Gene3D" id="3.40.50.410">
    <property type="entry name" value="von Willebrand factor, type A domain"/>
    <property type="match status" value="1"/>
</dbReference>